<dbReference type="AlphaFoldDB" id="A0A1I3Y9D1"/>
<evidence type="ECO:0000313" key="2">
    <source>
        <dbReference type="Proteomes" id="UP000199533"/>
    </source>
</evidence>
<organism evidence="1 2">
    <name type="scientific">Nitrosomonas aestuarii</name>
    <dbReference type="NCBI Taxonomy" id="52441"/>
    <lineage>
        <taxon>Bacteria</taxon>
        <taxon>Pseudomonadati</taxon>
        <taxon>Pseudomonadota</taxon>
        <taxon>Betaproteobacteria</taxon>
        <taxon>Nitrosomonadales</taxon>
        <taxon>Nitrosomonadaceae</taxon>
        <taxon>Nitrosomonas</taxon>
    </lineage>
</organism>
<dbReference type="Proteomes" id="UP000199533">
    <property type="component" value="Unassembled WGS sequence"/>
</dbReference>
<gene>
    <name evidence="1" type="ORF">SAMN05216302_100369</name>
</gene>
<protein>
    <submittedName>
        <fullName evidence="1">Uncharacterized protein</fullName>
    </submittedName>
</protein>
<name>A0A1I3Y9D1_9PROT</name>
<reference evidence="2" key="1">
    <citation type="submission" date="2016-10" db="EMBL/GenBank/DDBJ databases">
        <authorList>
            <person name="Varghese N."/>
            <person name="Submissions S."/>
        </authorList>
    </citation>
    <scope>NUCLEOTIDE SEQUENCE [LARGE SCALE GENOMIC DNA]</scope>
    <source>
        <strain evidence="2">Nm69</strain>
    </source>
</reference>
<evidence type="ECO:0000313" key="1">
    <source>
        <dbReference type="EMBL" id="SFK27861.1"/>
    </source>
</evidence>
<keyword evidence="2" id="KW-1185">Reference proteome</keyword>
<sequence length="44" mass="4896">MSNVRSATMTIFGRNNSVAVDACQAEVLEIQHHAITIKFYRSNA</sequence>
<accession>A0A1I3Y9D1</accession>
<dbReference type="STRING" id="52441.SAMN05216302_100369"/>
<proteinExistence type="predicted"/>
<dbReference type="EMBL" id="FOSP01000003">
    <property type="protein sequence ID" value="SFK27861.1"/>
    <property type="molecule type" value="Genomic_DNA"/>
</dbReference>